<reference evidence="2" key="1">
    <citation type="submission" date="2021-04" db="EMBL/GenBank/DDBJ databases">
        <title>Proteiniclasticum sedimins sp. nov., an obligate anaerobic bacterium isolated from anaerobic sludge.</title>
        <authorList>
            <person name="Liu J."/>
        </authorList>
    </citation>
    <scope>NUCLEOTIDE SEQUENCE</scope>
    <source>
        <strain evidence="2">BAD-10</strain>
    </source>
</reference>
<accession>A0A941CPM3</accession>
<dbReference type="RefSeq" id="WP_211799609.1">
    <property type="nucleotide sequence ID" value="NZ_JAGSCS010000002.1"/>
</dbReference>
<keyword evidence="1" id="KW-0472">Membrane</keyword>
<keyword evidence="1" id="KW-1133">Transmembrane helix</keyword>
<keyword evidence="1" id="KW-0812">Transmembrane</keyword>
<feature type="transmembrane region" description="Helical" evidence="1">
    <location>
        <begin position="6"/>
        <end position="28"/>
    </location>
</feature>
<evidence type="ECO:0000313" key="3">
    <source>
        <dbReference type="Proteomes" id="UP000675379"/>
    </source>
</evidence>
<protein>
    <submittedName>
        <fullName evidence="2">DUF1475 family protein</fullName>
    </submittedName>
</protein>
<gene>
    <name evidence="2" type="ORF">KCG48_01915</name>
</gene>
<organism evidence="2 3">
    <name type="scientific">Proteiniclasticum sediminis</name>
    <dbReference type="NCBI Taxonomy" id="2804028"/>
    <lineage>
        <taxon>Bacteria</taxon>
        <taxon>Bacillati</taxon>
        <taxon>Bacillota</taxon>
        <taxon>Clostridia</taxon>
        <taxon>Eubacteriales</taxon>
        <taxon>Clostridiaceae</taxon>
        <taxon>Proteiniclasticum</taxon>
    </lineage>
</organism>
<dbReference type="Proteomes" id="UP000675379">
    <property type="component" value="Unassembled WGS sequence"/>
</dbReference>
<evidence type="ECO:0000313" key="2">
    <source>
        <dbReference type="EMBL" id="MBR0575088.1"/>
    </source>
</evidence>
<sequence length="113" mass="12586">MKTAKLFSALGLLAMTAVLIYGFTIGNFSADGAKILANPWGIVSLVDLYVGFTLFSLWIAYREENKLVAALWIIAMMILGFFAGSLYVLLHLVFSKGDMARFFMGKQHREKGR</sequence>
<comment type="caution">
    <text evidence="2">The sequence shown here is derived from an EMBL/GenBank/DDBJ whole genome shotgun (WGS) entry which is preliminary data.</text>
</comment>
<feature type="transmembrane region" description="Helical" evidence="1">
    <location>
        <begin position="40"/>
        <end position="61"/>
    </location>
</feature>
<keyword evidence="3" id="KW-1185">Reference proteome</keyword>
<dbReference type="Pfam" id="PF07343">
    <property type="entry name" value="DUF1475"/>
    <property type="match status" value="1"/>
</dbReference>
<dbReference type="PANTHER" id="PTHR36318:SF5">
    <property type="entry name" value="TRANSMEMBRANE PROTEIN"/>
    <property type="match status" value="1"/>
</dbReference>
<name>A0A941CPM3_9CLOT</name>
<evidence type="ECO:0000256" key="1">
    <source>
        <dbReference type="SAM" id="Phobius"/>
    </source>
</evidence>
<proteinExistence type="predicted"/>
<dbReference type="PANTHER" id="PTHR36318">
    <property type="entry name" value="OS06G0581300 PROTEIN"/>
    <property type="match status" value="1"/>
</dbReference>
<feature type="transmembrane region" description="Helical" evidence="1">
    <location>
        <begin position="67"/>
        <end position="94"/>
    </location>
</feature>
<dbReference type="EMBL" id="JAGSCS010000002">
    <property type="protein sequence ID" value="MBR0575088.1"/>
    <property type="molecule type" value="Genomic_DNA"/>
</dbReference>
<dbReference type="AlphaFoldDB" id="A0A941CPM3"/>
<dbReference type="InterPro" id="IPR009943">
    <property type="entry name" value="DUF1475"/>
</dbReference>